<dbReference type="Gene3D" id="2.60.120.200">
    <property type="match status" value="1"/>
</dbReference>
<gene>
    <name evidence="5" type="ORF">SAMN05421507_10964</name>
</gene>
<dbReference type="InterPro" id="IPR013320">
    <property type="entry name" value="ConA-like_dom_sf"/>
</dbReference>
<dbReference type="AlphaFoldDB" id="A0A1H0T1T4"/>
<accession>A0A1H0T1T4</accession>
<dbReference type="SMART" id="SM00560">
    <property type="entry name" value="LamGL"/>
    <property type="match status" value="1"/>
</dbReference>
<organism evidence="5 6">
    <name type="scientific">Lentzea jiangxiensis</name>
    <dbReference type="NCBI Taxonomy" id="641025"/>
    <lineage>
        <taxon>Bacteria</taxon>
        <taxon>Bacillati</taxon>
        <taxon>Actinomycetota</taxon>
        <taxon>Actinomycetes</taxon>
        <taxon>Pseudonocardiales</taxon>
        <taxon>Pseudonocardiaceae</taxon>
        <taxon>Lentzea</taxon>
    </lineage>
</organism>
<sequence length="240" mass="24276">MRAALALTAAIISLGLAAGTAQAEASLAGHWRLDEASGVTTVDAVTGSTATLSGGAAFGAGKSGSGLVLDGGTAAGPLTVDTGQSFTVSAWVALPAPCTSSCNLVAVSGDGVRSSRFSLAYLRNRDHPGNWSFSVAEADTDRAPVTSAAVSGVPEEVSGWTHLVGVYDAQDQRVRLYVNGSLVGEGTTLNQWSGTGGFTVGAARKAGVAAGFFPGSVDEVRFHGDVLTHDEVFALYLDQV</sequence>
<evidence type="ECO:0000256" key="3">
    <source>
        <dbReference type="SAM" id="SignalP"/>
    </source>
</evidence>
<feature type="chain" id="PRO_5011787754" evidence="3">
    <location>
        <begin position="24"/>
        <end position="240"/>
    </location>
</feature>
<dbReference type="InterPro" id="IPR006558">
    <property type="entry name" value="LamG-like"/>
</dbReference>
<dbReference type="SUPFAM" id="SSF49899">
    <property type="entry name" value="Concanavalin A-like lectins/glucanases"/>
    <property type="match status" value="1"/>
</dbReference>
<dbReference type="EMBL" id="FNIX01000009">
    <property type="protein sequence ID" value="SDP47751.1"/>
    <property type="molecule type" value="Genomic_DNA"/>
</dbReference>
<dbReference type="GO" id="GO:0030246">
    <property type="term" value="F:carbohydrate binding"/>
    <property type="evidence" value="ECO:0007669"/>
    <property type="project" value="UniProtKB-KW"/>
</dbReference>
<keyword evidence="5" id="KW-0430">Lectin</keyword>
<keyword evidence="2" id="KW-1015">Disulfide bond</keyword>
<protein>
    <submittedName>
        <fullName evidence="5">Concanavalin A-like lectin/glucanases superfamily protein</fullName>
    </submittedName>
</protein>
<dbReference type="Pfam" id="PF13385">
    <property type="entry name" value="Laminin_G_3"/>
    <property type="match status" value="1"/>
</dbReference>
<evidence type="ECO:0000259" key="4">
    <source>
        <dbReference type="SMART" id="SM00560"/>
    </source>
</evidence>
<feature type="domain" description="LamG-like jellyroll fold" evidence="4">
    <location>
        <begin position="84"/>
        <end position="230"/>
    </location>
</feature>
<proteinExistence type="predicted"/>
<evidence type="ECO:0000256" key="1">
    <source>
        <dbReference type="ARBA" id="ARBA00022729"/>
    </source>
</evidence>
<evidence type="ECO:0000256" key="2">
    <source>
        <dbReference type="ARBA" id="ARBA00023157"/>
    </source>
</evidence>
<dbReference type="Proteomes" id="UP000199691">
    <property type="component" value="Unassembled WGS sequence"/>
</dbReference>
<name>A0A1H0T1T4_9PSEU</name>
<keyword evidence="6" id="KW-1185">Reference proteome</keyword>
<feature type="signal peptide" evidence="3">
    <location>
        <begin position="1"/>
        <end position="23"/>
    </location>
</feature>
<evidence type="ECO:0000313" key="5">
    <source>
        <dbReference type="EMBL" id="SDP47751.1"/>
    </source>
</evidence>
<reference evidence="6" key="1">
    <citation type="submission" date="2016-10" db="EMBL/GenBank/DDBJ databases">
        <authorList>
            <person name="Varghese N."/>
            <person name="Submissions S."/>
        </authorList>
    </citation>
    <scope>NUCLEOTIDE SEQUENCE [LARGE SCALE GENOMIC DNA]</scope>
    <source>
        <strain evidence="6">CGMCC 4.6609</strain>
    </source>
</reference>
<dbReference type="STRING" id="641025.SAMN05421507_10964"/>
<keyword evidence="1 3" id="KW-0732">Signal</keyword>
<evidence type="ECO:0000313" key="6">
    <source>
        <dbReference type="Proteomes" id="UP000199691"/>
    </source>
</evidence>